<keyword evidence="3" id="KW-1185">Reference proteome</keyword>
<dbReference type="SUPFAM" id="SSF53850">
    <property type="entry name" value="Periplasmic binding protein-like II"/>
    <property type="match status" value="1"/>
</dbReference>
<dbReference type="PROSITE" id="PS51318">
    <property type="entry name" value="TAT"/>
    <property type="match status" value="1"/>
</dbReference>
<dbReference type="CDD" id="cd13585">
    <property type="entry name" value="PBP2_TMBP_like"/>
    <property type="match status" value="1"/>
</dbReference>
<comment type="caution">
    <text evidence="2">The sequence shown here is derived from an EMBL/GenBank/DDBJ whole genome shotgun (WGS) entry which is preliminary data.</text>
</comment>
<evidence type="ECO:0000313" key="2">
    <source>
        <dbReference type="EMBL" id="MFD0790277.1"/>
    </source>
</evidence>
<dbReference type="EMBL" id="JBHTII010000001">
    <property type="protein sequence ID" value="MFD0790277.1"/>
    <property type="molecule type" value="Genomic_DNA"/>
</dbReference>
<dbReference type="InterPro" id="IPR050490">
    <property type="entry name" value="Bact_solute-bd_prot1"/>
</dbReference>
<dbReference type="RefSeq" id="WP_204978033.1">
    <property type="nucleotide sequence ID" value="NZ_JBHTII010000001.1"/>
</dbReference>
<dbReference type="PANTHER" id="PTHR43649:SF12">
    <property type="entry name" value="DIACETYLCHITOBIOSE BINDING PROTEIN DASA"/>
    <property type="match status" value="1"/>
</dbReference>
<dbReference type="Proteomes" id="UP001597055">
    <property type="component" value="Unassembled WGS sequence"/>
</dbReference>
<protein>
    <submittedName>
        <fullName evidence="2">ABC transporter substrate-binding protein</fullName>
    </submittedName>
</protein>
<dbReference type="PROSITE" id="PS51257">
    <property type="entry name" value="PROKAR_LIPOPROTEIN"/>
    <property type="match status" value="1"/>
</dbReference>
<dbReference type="InterPro" id="IPR006311">
    <property type="entry name" value="TAT_signal"/>
</dbReference>
<feature type="signal peptide" evidence="1">
    <location>
        <begin position="1"/>
        <end position="22"/>
    </location>
</feature>
<dbReference type="PANTHER" id="PTHR43649">
    <property type="entry name" value="ARABINOSE-BINDING PROTEIN-RELATED"/>
    <property type="match status" value="1"/>
</dbReference>
<evidence type="ECO:0000313" key="3">
    <source>
        <dbReference type="Proteomes" id="UP001597055"/>
    </source>
</evidence>
<dbReference type="Gene3D" id="3.40.190.10">
    <property type="entry name" value="Periplasmic binding protein-like II"/>
    <property type="match status" value="1"/>
</dbReference>
<proteinExistence type="predicted"/>
<keyword evidence="1" id="KW-0732">Signal</keyword>
<feature type="chain" id="PRO_5045968377" evidence="1">
    <location>
        <begin position="23"/>
        <end position="451"/>
    </location>
</feature>
<sequence>MRQMIRRTAVAAIAAASLAVLASGCGAAGSSSADGDTLRVAIWGVNSDIDSIKEAAKGFEKDHPDVKLKFEVGDCGPDYAACKKLIAGKNMADVLVAGSWNYFDMVKDGVLTDLTDYLDTAGISTDDFTPTVIEALKDGEGKLFGLPMGFNTQSLFYNKDMFAAAGLEEPPADGSYTYDDLREWAKLLTLDANGNNAASADFDPESVTQWGYYNRVALAGEPGYGPVLAANGGGVLTGPERNECSIDDPNTIDAFQYLQDLMWKDHSTITPQLEQEEPGYLRWVKGQVAMQQGSHEQVNIVAEQNPDLQYDLAALPAGTEGNATLLQIHVWAAYSGSPNQELAQELVGYMSTEGSGKQMGLIPAYQDRALGEDFALAPGEPSNVVEAQITPASWPLTYVNVDPSNLWAAVSGQDGFGPGMDELITNRKTAEEAFGGLCESTIDPLIEASGQ</sequence>
<evidence type="ECO:0000256" key="1">
    <source>
        <dbReference type="SAM" id="SignalP"/>
    </source>
</evidence>
<gene>
    <name evidence="2" type="ORF">ACFQ0P_07705</name>
</gene>
<dbReference type="InterPro" id="IPR006059">
    <property type="entry name" value="SBP"/>
</dbReference>
<reference evidence="3" key="1">
    <citation type="journal article" date="2019" name="Int. J. Syst. Evol. Microbiol.">
        <title>The Global Catalogue of Microorganisms (GCM) 10K type strain sequencing project: providing services to taxonomists for standard genome sequencing and annotation.</title>
        <authorList>
            <consortium name="The Broad Institute Genomics Platform"/>
            <consortium name="The Broad Institute Genome Sequencing Center for Infectious Disease"/>
            <person name="Wu L."/>
            <person name="Ma J."/>
        </authorList>
    </citation>
    <scope>NUCLEOTIDE SEQUENCE [LARGE SCALE GENOMIC DNA]</scope>
    <source>
        <strain evidence="3">CCUG 54523</strain>
    </source>
</reference>
<organism evidence="2 3">
    <name type="scientific">Microbacterium insulae</name>
    <dbReference type="NCBI Taxonomy" id="483014"/>
    <lineage>
        <taxon>Bacteria</taxon>
        <taxon>Bacillati</taxon>
        <taxon>Actinomycetota</taxon>
        <taxon>Actinomycetes</taxon>
        <taxon>Micrococcales</taxon>
        <taxon>Microbacteriaceae</taxon>
        <taxon>Microbacterium</taxon>
    </lineage>
</organism>
<accession>A0ABW3AGZ1</accession>
<dbReference type="Pfam" id="PF01547">
    <property type="entry name" value="SBP_bac_1"/>
    <property type="match status" value="1"/>
</dbReference>
<name>A0ABW3AGZ1_9MICO</name>